<dbReference type="InterPro" id="IPR053956">
    <property type="entry name" value="NPC1_MLD"/>
</dbReference>
<feature type="transmembrane region" description="Helical" evidence="1">
    <location>
        <begin position="385"/>
        <end position="407"/>
    </location>
</feature>
<dbReference type="Pfam" id="PF22314">
    <property type="entry name" value="NPC1_MLD"/>
    <property type="match status" value="2"/>
</dbReference>
<evidence type="ECO:0000313" key="3">
    <source>
        <dbReference type="EMBL" id="KAJ4438122.1"/>
    </source>
</evidence>
<dbReference type="NCBIfam" id="TIGR00917">
    <property type="entry name" value="2A060601"/>
    <property type="match status" value="1"/>
</dbReference>
<comment type="caution">
    <text evidence="3">The sequence shown here is derived from an EMBL/GenBank/DDBJ whole genome shotgun (WGS) entry which is preliminary data.</text>
</comment>
<evidence type="ECO:0000259" key="2">
    <source>
        <dbReference type="PROSITE" id="PS50156"/>
    </source>
</evidence>
<reference evidence="3 4" key="1">
    <citation type="journal article" date="2022" name="Allergy">
        <title>Genome assembly and annotation of Periplaneta americana reveal a comprehensive cockroach allergen profile.</title>
        <authorList>
            <person name="Wang L."/>
            <person name="Xiong Q."/>
            <person name="Saelim N."/>
            <person name="Wang L."/>
            <person name="Nong W."/>
            <person name="Wan A.T."/>
            <person name="Shi M."/>
            <person name="Liu X."/>
            <person name="Cao Q."/>
            <person name="Hui J.H.L."/>
            <person name="Sookrung N."/>
            <person name="Leung T.F."/>
            <person name="Tungtrongchitr A."/>
            <person name="Tsui S.K.W."/>
        </authorList>
    </citation>
    <scope>NUCLEOTIDE SEQUENCE [LARGE SCALE GENOMIC DNA]</scope>
    <source>
        <strain evidence="3">PWHHKU_190912</strain>
    </source>
</reference>
<gene>
    <name evidence="3" type="ORF">ANN_14061</name>
</gene>
<dbReference type="Proteomes" id="UP001148838">
    <property type="component" value="Unassembled WGS sequence"/>
</dbReference>
<feature type="transmembrane region" description="Helical" evidence="1">
    <location>
        <begin position="818"/>
        <end position="835"/>
    </location>
</feature>
<dbReference type="PANTHER" id="PTHR45727">
    <property type="entry name" value="NPC INTRACELLULAR CHOLESTEROL TRANSPORTER 1"/>
    <property type="match status" value="1"/>
</dbReference>
<proteinExistence type="predicted"/>
<feature type="transmembrane region" description="Helical" evidence="1">
    <location>
        <begin position="944"/>
        <end position="967"/>
    </location>
</feature>
<feature type="transmembrane region" description="Helical" evidence="1">
    <location>
        <begin position="841"/>
        <end position="861"/>
    </location>
</feature>
<feature type="transmembrane region" description="Helical" evidence="1">
    <location>
        <begin position="40"/>
        <end position="65"/>
    </location>
</feature>
<keyword evidence="1" id="KW-0812">Transmembrane</keyword>
<feature type="transmembrane region" description="Helical" evidence="1">
    <location>
        <begin position="873"/>
        <end position="893"/>
    </location>
</feature>
<dbReference type="Pfam" id="PF12349">
    <property type="entry name" value="Sterol-sensing"/>
    <property type="match status" value="1"/>
</dbReference>
<protein>
    <recommendedName>
        <fullName evidence="2">SSD domain-containing protein</fullName>
    </recommendedName>
</protein>
<keyword evidence="1" id="KW-1133">Transmembrane helix</keyword>
<dbReference type="EMBL" id="JAJSOF020000019">
    <property type="protein sequence ID" value="KAJ4438122.1"/>
    <property type="molecule type" value="Genomic_DNA"/>
</dbReference>
<dbReference type="InterPro" id="IPR053958">
    <property type="entry name" value="HMGCR/SNAP/NPC1-like_SSD"/>
</dbReference>
<name>A0ABQ8SWT4_PERAM</name>
<dbReference type="Gene3D" id="1.20.1640.10">
    <property type="entry name" value="Multidrug efflux transporter AcrB transmembrane domain"/>
    <property type="match status" value="2"/>
</dbReference>
<keyword evidence="4" id="KW-1185">Reference proteome</keyword>
<dbReference type="InterPro" id="IPR004765">
    <property type="entry name" value="NPC1-like"/>
</dbReference>
<feature type="transmembrane region" description="Helical" evidence="1">
    <location>
        <begin position="77"/>
        <end position="94"/>
    </location>
</feature>
<dbReference type="InterPro" id="IPR000731">
    <property type="entry name" value="SSD"/>
</dbReference>
<feature type="transmembrane region" description="Helical" evidence="1">
    <location>
        <begin position="913"/>
        <end position="932"/>
    </location>
</feature>
<keyword evidence="1" id="KW-0472">Membrane</keyword>
<feature type="transmembrane region" description="Helical" evidence="1">
    <location>
        <begin position="525"/>
        <end position="550"/>
    </location>
</feature>
<dbReference type="SUPFAM" id="SSF82866">
    <property type="entry name" value="Multidrug efflux transporter AcrB transmembrane domain"/>
    <property type="match status" value="2"/>
</dbReference>
<evidence type="ECO:0000313" key="4">
    <source>
        <dbReference type="Proteomes" id="UP001148838"/>
    </source>
</evidence>
<accession>A0ABQ8SWT4</accession>
<dbReference type="PANTHER" id="PTHR45727:SF6">
    <property type="entry name" value="NPC INTRACELLULAR CHOLESTEROL TRANSPORTER 1 HOMOLOG 1B"/>
    <property type="match status" value="1"/>
</dbReference>
<sequence length="977" mass="107900">MEQSNSAACSCLDCEASCPNAGGLDPIVIEGDEEFLIFEAYGLAVISGFVYLIFAVGFIAFLLIFYCLKVFASHPTIVLFASSWVVLALGYGAFDLNVTTDPVEIWAAPESRSRIEKEYFDSRFEPFYRTEQVFVKTVGLDKSIQYCNACMLQVKWGDREYGPIFNKKFLSAVFDLQDQIQQANIECIPNLSAEQSDGITVFRISPMSSLMLHRCRTGAISLQRNTYDYSCLAPYGGPVEPGVALGGFEGSDFTQATGLSISFMVNNHHNKTKLLPAMEWELRFVEFMKNWTQTQMPPFMSVAFSSERSIQDELERESEAEIITVVISYAVMFVYIAVALGQFRSFSTLLVDSKITLGVGGILIVLMAVVCALGIFGYAGVTTTLLTIEVIPFLVLAVGVDNIFILVQTHQREGRRKDETHAQHVGRTLGRVGPSMLLTSVSEAACFLIGALSDMPAVKTFALYAAVALLLDFLFQITCFVSLLALDDKRRADRRFDVLCCVVSSKKDDESTDHQNLLSGIFRKFYAPFLLGMPWVRAIVFLLFPLWFFVSLSLFEHVDVGLDQELSMPEDSYVLVYFQYMKDLLSMGPPVYFVLTAGLNYSDTSTQNVVCGGQGCNADSLSTYLYRAALYPDSSRLARPASSWIDDYFDWTTLDSCCSSPIGNVCAHSLRIKSSNDDLSNTRCFCADGVCADTVTNGVVRPTLQEFEEYLPEFLASNPGPSCAKGGHAAYAQGLNYILDNQGNAHPQDSYFMAYHTTLKTSKDYYEALRAARSVASDISGMIKSKTGSSHVEVFPYSVFYVFYEQYLTIWEDAIQSLGFSLAAVFVATLVLTGFDIFSAIIVLVMVTMVLINLGGLMYWWNVSLNAVSLVNLVMAVGIAVEFCSHIVHAFTLSTGETRVDKATDALVNTGSSVLSGITLTKFAGIVVLAFAKSQIFRVFYFRMYLGIVLIGALHGLVFLPVVLSYIGEAIAFTFTL</sequence>
<evidence type="ECO:0000256" key="1">
    <source>
        <dbReference type="SAM" id="Phobius"/>
    </source>
</evidence>
<dbReference type="PROSITE" id="PS50156">
    <property type="entry name" value="SSD"/>
    <property type="match status" value="1"/>
</dbReference>
<feature type="transmembrane region" description="Helical" evidence="1">
    <location>
        <begin position="428"/>
        <end position="450"/>
    </location>
</feature>
<feature type="transmembrane region" description="Helical" evidence="1">
    <location>
        <begin position="355"/>
        <end position="379"/>
    </location>
</feature>
<feature type="domain" description="SSD" evidence="2">
    <location>
        <begin position="321"/>
        <end position="486"/>
    </location>
</feature>
<feature type="transmembrane region" description="Helical" evidence="1">
    <location>
        <begin position="322"/>
        <end position="343"/>
    </location>
</feature>
<organism evidence="3 4">
    <name type="scientific">Periplaneta americana</name>
    <name type="common">American cockroach</name>
    <name type="synonym">Blatta americana</name>
    <dbReference type="NCBI Taxonomy" id="6978"/>
    <lineage>
        <taxon>Eukaryota</taxon>
        <taxon>Metazoa</taxon>
        <taxon>Ecdysozoa</taxon>
        <taxon>Arthropoda</taxon>
        <taxon>Hexapoda</taxon>
        <taxon>Insecta</taxon>
        <taxon>Pterygota</taxon>
        <taxon>Neoptera</taxon>
        <taxon>Polyneoptera</taxon>
        <taxon>Dictyoptera</taxon>
        <taxon>Blattodea</taxon>
        <taxon>Blattoidea</taxon>
        <taxon>Blattidae</taxon>
        <taxon>Blattinae</taxon>
        <taxon>Periplaneta</taxon>
    </lineage>
</organism>
<feature type="transmembrane region" description="Helical" evidence="1">
    <location>
        <begin position="462"/>
        <end position="486"/>
    </location>
</feature>